<evidence type="ECO:0000313" key="3">
    <source>
        <dbReference type="Proteomes" id="UP000551501"/>
    </source>
</evidence>
<keyword evidence="2" id="KW-0489">Methyltransferase</keyword>
<sequence length="244" mass="26246">MTDPLHDLFVRAHDGLPRQAPGSDSTLRLLLRLVDGLPERPRIADIGCGPGTATVSLVRETGGTATGFDTHEPFLAALRERALESGVSGSVSAVNASMLALPVGPGGVDLVWAEGSAYIMGFDAALAAWRPLIRDGGAAVVTECEWLVDEPSAEAAAFWEAYPAMRTTPENVAAAWSAGYRVDATYVLPDSDWDEYYVPLAARIEQMRADGVDEQALAAIGEEIDLRRRCAHEYGYTAYVLRPR</sequence>
<proteinExistence type="predicted"/>
<name>A0A840EUA3_9ACTN</name>
<dbReference type="Gene3D" id="3.40.50.150">
    <property type="entry name" value="Vaccinia Virus protein VP39"/>
    <property type="match status" value="1"/>
</dbReference>
<dbReference type="AlphaFoldDB" id="A0A840EUA3"/>
<reference evidence="2 3" key="1">
    <citation type="submission" date="2020-08" db="EMBL/GenBank/DDBJ databases">
        <title>Sequencing the genomes of 1000 actinobacteria strains.</title>
        <authorList>
            <person name="Klenk H.-P."/>
        </authorList>
    </citation>
    <scope>NUCLEOTIDE SEQUENCE [LARGE SCALE GENOMIC DNA]</scope>
    <source>
        <strain evidence="2 3">DSM 45298</strain>
    </source>
</reference>
<dbReference type="InterPro" id="IPR029063">
    <property type="entry name" value="SAM-dependent_MTases_sf"/>
</dbReference>
<dbReference type="GO" id="GO:0008168">
    <property type="term" value="F:methyltransferase activity"/>
    <property type="evidence" value="ECO:0007669"/>
    <property type="project" value="UniProtKB-KW"/>
</dbReference>
<gene>
    <name evidence="2" type="ORF">BKA16_001824</name>
</gene>
<dbReference type="RefSeq" id="WP_183370335.1">
    <property type="nucleotide sequence ID" value="NZ_BAABHL010000127.1"/>
</dbReference>
<dbReference type="CDD" id="cd02440">
    <property type="entry name" value="AdoMet_MTases"/>
    <property type="match status" value="1"/>
</dbReference>
<organism evidence="2 3">
    <name type="scientific">Gordonia humi</name>
    <dbReference type="NCBI Taxonomy" id="686429"/>
    <lineage>
        <taxon>Bacteria</taxon>
        <taxon>Bacillati</taxon>
        <taxon>Actinomycetota</taxon>
        <taxon>Actinomycetes</taxon>
        <taxon>Mycobacteriales</taxon>
        <taxon>Gordoniaceae</taxon>
        <taxon>Gordonia</taxon>
    </lineage>
</organism>
<keyword evidence="3" id="KW-1185">Reference proteome</keyword>
<evidence type="ECO:0000259" key="1">
    <source>
        <dbReference type="Pfam" id="PF13649"/>
    </source>
</evidence>
<dbReference type="EMBL" id="JACIFP010000001">
    <property type="protein sequence ID" value="MBB4135272.1"/>
    <property type="molecule type" value="Genomic_DNA"/>
</dbReference>
<dbReference type="InterPro" id="IPR041698">
    <property type="entry name" value="Methyltransf_25"/>
</dbReference>
<protein>
    <submittedName>
        <fullName evidence="2">SAM-dependent methyltransferase</fullName>
    </submittedName>
</protein>
<dbReference type="GO" id="GO:0032259">
    <property type="term" value="P:methylation"/>
    <property type="evidence" value="ECO:0007669"/>
    <property type="project" value="UniProtKB-KW"/>
</dbReference>
<dbReference type="Proteomes" id="UP000551501">
    <property type="component" value="Unassembled WGS sequence"/>
</dbReference>
<accession>A0A840EUA3</accession>
<keyword evidence="2" id="KW-0808">Transferase</keyword>
<dbReference type="Pfam" id="PF13649">
    <property type="entry name" value="Methyltransf_25"/>
    <property type="match status" value="1"/>
</dbReference>
<dbReference type="SUPFAM" id="SSF53335">
    <property type="entry name" value="S-adenosyl-L-methionine-dependent methyltransferases"/>
    <property type="match status" value="1"/>
</dbReference>
<evidence type="ECO:0000313" key="2">
    <source>
        <dbReference type="EMBL" id="MBB4135272.1"/>
    </source>
</evidence>
<comment type="caution">
    <text evidence="2">The sequence shown here is derived from an EMBL/GenBank/DDBJ whole genome shotgun (WGS) entry which is preliminary data.</text>
</comment>
<feature type="domain" description="Methyltransferase" evidence="1">
    <location>
        <begin position="43"/>
        <end position="137"/>
    </location>
</feature>